<accession>A0A0N5CQS4</accession>
<evidence type="ECO:0000313" key="4">
    <source>
        <dbReference type="WBParaSite" id="TCLT_0000257401-mRNA-1"/>
    </source>
</evidence>
<proteinExistence type="predicted"/>
<name>A0A0N5CQS4_THECL</name>
<evidence type="ECO:0000313" key="2">
    <source>
        <dbReference type="EMBL" id="VDM98608.1"/>
    </source>
</evidence>
<feature type="region of interest" description="Disordered" evidence="1">
    <location>
        <begin position="243"/>
        <end position="283"/>
    </location>
</feature>
<dbReference type="AlphaFoldDB" id="A0A0N5CQS4"/>
<dbReference type="Proteomes" id="UP000276776">
    <property type="component" value="Unassembled WGS sequence"/>
</dbReference>
<organism evidence="4">
    <name type="scientific">Thelazia callipaeda</name>
    <name type="common">Oriental eyeworm</name>
    <name type="synonym">Parasitic nematode</name>
    <dbReference type="NCBI Taxonomy" id="103827"/>
    <lineage>
        <taxon>Eukaryota</taxon>
        <taxon>Metazoa</taxon>
        <taxon>Ecdysozoa</taxon>
        <taxon>Nematoda</taxon>
        <taxon>Chromadorea</taxon>
        <taxon>Rhabditida</taxon>
        <taxon>Spirurina</taxon>
        <taxon>Spiruromorpha</taxon>
        <taxon>Thelazioidea</taxon>
        <taxon>Thelaziidae</taxon>
        <taxon>Thelazia</taxon>
    </lineage>
</organism>
<reference evidence="4" key="1">
    <citation type="submission" date="2017-02" db="UniProtKB">
        <authorList>
            <consortium name="WormBaseParasite"/>
        </authorList>
    </citation>
    <scope>IDENTIFICATION</scope>
</reference>
<dbReference type="OMA" id="THETAMS"/>
<protein>
    <submittedName>
        <fullName evidence="4">DM domain-containing protein</fullName>
    </submittedName>
</protein>
<feature type="compositionally biased region" description="Polar residues" evidence="1">
    <location>
        <begin position="262"/>
        <end position="275"/>
    </location>
</feature>
<dbReference type="WBParaSite" id="TCLT_0000257401-mRNA-1">
    <property type="protein sequence ID" value="TCLT_0000257401-mRNA-1"/>
    <property type="gene ID" value="TCLT_0000257401"/>
</dbReference>
<evidence type="ECO:0000313" key="3">
    <source>
        <dbReference type="Proteomes" id="UP000276776"/>
    </source>
</evidence>
<keyword evidence="3" id="KW-1185">Reference proteome</keyword>
<sequence length="505" mass="56426">MDIVASVIAPSAASVNSTTAPQILAFKGQAENVLRGMDPSDDLPLMCTKKCIPCHRCGSSMKFFMRRVKYLNTVKEYPAYRCMKKKCQTFRSPRTLARECNMLLRQGFGDGRLMSVTPTTNATRQLKEAFPDHFNKQEIDNLQRFPINFKDDYDAFPYDQTLLAHTTNSSAVREREAWYALKNAKRSLDLLAQAGDGLSLRLFRVIGDIHSMAVHFREFVNRDEPINGILSCSDRVMETSVMHEAEEESYDRSFSMKRSSETNDFASQAQGGDSRSSFDTELKSDTSSVDTSISMKMPSSASVLSPNITQVQPLRWINISRHSPSFSVKMVDSNEKVYSTCSVTRRTADQEKHTVAEQAGTAVYESYSNGTNGNNTHETAMSTNHIAKQSASISNVMYDEASTSYNYTVAPDISITESNIQGNTNGNNVESRKNEEPVSIYVRPSELCFDDVADGGEILSEFFMPSPSNFHVTKCDTNCDINTTVYDLAMFEYATNSIVFAALEF</sequence>
<reference evidence="2 3" key="2">
    <citation type="submission" date="2018-11" db="EMBL/GenBank/DDBJ databases">
        <authorList>
            <consortium name="Pathogen Informatics"/>
        </authorList>
    </citation>
    <scope>NUCLEOTIDE SEQUENCE [LARGE SCALE GENOMIC DNA]</scope>
</reference>
<gene>
    <name evidence="2" type="ORF">TCLT_LOCUS2575</name>
</gene>
<dbReference type="EMBL" id="UYYF01000569">
    <property type="protein sequence ID" value="VDM98608.1"/>
    <property type="molecule type" value="Genomic_DNA"/>
</dbReference>
<dbReference type="OrthoDB" id="5832385at2759"/>
<evidence type="ECO:0000256" key="1">
    <source>
        <dbReference type="SAM" id="MobiDB-lite"/>
    </source>
</evidence>